<feature type="repeat" description="Solcar" evidence="9">
    <location>
        <begin position="193"/>
        <end position="275"/>
    </location>
</feature>
<evidence type="ECO:0000256" key="7">
    <source>
        <dbReference type="ARBA" id="ARBA00023128"/>
    </source>
</evidence>
<evidence type="ECO:0000256" key="2">
    <source>
        <dbReference type="ARBA" id="ARBA00006375"/>
    </source>
</evidence>
<feature type="repeat" description="Solcar" evidence="9">
    <location>
        <begin position="10"/>
        <end position="92"/>
    </location>
</feature>
<keyword evidence="7" id="KW-0496">Mitochondrion</keyword>
<dbReference type="PRINTS" id="PR00926">
    <property type="entry name" value="MITOCARRIER"/>
</dbReference>
<sequence length="279" mass="30577">MLISLSSMSRQTLNEFLAGAIGGLAGLTVGHPMDTIKVVMQSSSRNLTFKEVTDLILETGLRRFFTGLAIPFYSYGFINAVIFTAYKESLSIFDATGQSPFANAMAGAVSGAVQLVPAVPVEVIKIRQQSIASHPGEKQLTARKCIHTILRMQGFTGFYSGTIIQAFRDIPGMTTYFYAYSESIKIGKHIGLSTFWSAFIGGAISGALSWCVSMPFDVIKTRQQAGNGITISNVLTTLLKEKSYKIFFRGFNVVITRAFLVNACTFAVYETAYEHLKKY</sequence>
<dbReference type="WBParaSite" id="SMRG1_53460.1">
    <property type="protein sequence ID" value="SMRG1_53460.1"/>
    <property type="gene ID" value="SMRG1_53460"/>
</dbReference>
<name>A0AA84ZXG8_9TREM</name>
<evidence type="ECO:0000313" key="12">
    <source>
        <dbReference type="WBParaSite" id="SMRG1_53460.1"/>
    </source>
</evidence>
<accession>A0AA84ZXG8</accession>
<evidence type="ECO:0000256" key="8">
    <source>
        <dbReference type="ARBA" id="ARBA00023136"/>
    </source>
</evidence>
<keyword evidence="4 9" id="KW-0812">Transmembrane</keyword>
<dbReference type="AlphaFoldDB" id="A0AA84ZXG8"/>
<keyword evidence="6" id="KW-1133">Transmembrane helix</keyword>
<dbReference type="InterPro" id="IPR023395">
    <property type="entry name" value="MCP_dom_sf"/>
</dbReference>
<dbReference type="GO" id="GO:0022857">
    <property type="term" value="F:transmembrane transporter activity"/>
    <property type="evidence" value="ECO:0007669"/>
    <property type="project" value="TreeGrafter"/>
</dbReference>
<organism evidence="11 12">
    <name type="scientific">Schistosoma margrebowiei</name>
    <dbReference type="NCBI Taxonomy" id="48269"/>
    <lineage>
        <taxon>Eukaryota</taxon>
        <taxon>Metazoa</taxon>
        <taxon>Spiralia</taxon>
        <taxon>Lophotrochozoa</taxon>
        <taxon>Platyhelminthes</taxon>
        <taxon>Trematoda</taxon>
        <taxon>Digenea</taxon>
        <taxon>Strigeidida</taxon>
        <taxon>Schistosomatoidea</taxon>
        <taxon>Schistosomatidae</taxon>
        <taxon>Schistosoma</taxon>
    </lineage>
</organism>
<protein>
    <recommendedName>
        <fullName evidence="13">Mitochondrial carrier protein</fullName>
    </recommendedName>
</protein>
<evidence type="ECO:0000256" key="6">
    <source>
        <dbReference type="ARBA" id="ARBA00022989"/>
    </source>
</evidence>
<keyword evidence="5" id="KW-0677">Repeat</keyword>
<evidence type="ECO:0000256" key="5">
    <source>
        <dbReference type="ARBA" id="ARBA00022737"/>
    </source>
</evidence>
<dbReference type="PANTHER" id="PTHR45624">
    <property type="entry name" value="MITOCHONDRIAL BASIC AMINO ACIDS TRANSPORTER-RELATED"/>
    <property type="match status" value="1"/>
</dbReference>
<keyword evidence="3 10" id="KW-0813">Transport</keyword>
<dbReference type="InterPro" id="IPR018108">
    <property type="entry name" value="MCP_transmembrane"/>
</dbReference>
<feature type="repeat" description="Solcar" evidence="9">
    <location>
        <begin position="98"/>
        <end position="186"/>
    </location>
</feature>
<dbReference type="SUPFAM" id="SSF103506">
    <property type="entry name" value="Mitochondrial carrier"/>
    <property type="match status" value="1"/>
</dbReference>
<comment type="similarity">
    <text evidence="2 10">Belongs to the mitochondrial carrier (TC 2.A.29) family.</text>
</comment>
<comment type="subcellular location">
    <subcellularLocation>
        <location evidence="1">Mitochondrion membrane</location>
        <topology evidence="1">Multi-pass membrane protein</topology>
    </subcellularLocation>
</comment>
<dbReference type="Proteomes" id="UP000050790">
    <property type="component" value="Unassembled WGS sequence"/>
</dbReference>
<dbReference type="InterPro" id="IPR050567">
    <property type="entry name" value="Mitochondrial_Carrier"/>
</dbReference>
<evidence type="ECO:0000256" key="10">
    <source>
        <dbReference type="RuleBase" id="RU000488"/>
    </source>
</evidence>
<dbReference type="PROSITE" id="PS50920">
    <property type="entry name" value="SOLCAR"/>
    <property type="match status" value="3"/>
</dbReference>
<dbReference type="InterPro" id="IPR002067">
    <property type="entry name" value="MCP"/>
</dbReference>
<evidence type="ECO:0008006" key="13">
    <source>
        <dbReference type="Google" id="ProtNLM"/>
    </source>
</evidence>
<dbReference type="PANTHER" id="PTHR45624:SF10">
    <property type="entry name" value="SLC (SOLUTE CARRIER) HOMOLOG"/>
    <property type="match status" value="1"/>
</dbReference>
<reference evidence="12" key="1">
    <citation type="submission" date="2023-11" db="UniProtKB">
        <authorList>
            <consortium name="WormBaseParasite"/>
        </authorList>
    </citation>
    <scope>IDENTIFICATION</scope>
</reference>
<dbReference type="Pfam" id="PF00153">
    <property type="entry name" value="Mito_carr"/>
    <property type="match status" value="3"/>
</dbReference>
<evidence type="ECO:0000313" key="11">
    <source>
        <dbReference type="Proteomes" id="UP000050790"/>
    </source>
</evidence>
<evidence type="ECO:0000256" key="4">
    <source>
        <dbReference type="ARBA" id="ARBA00022692"/>
    </source>
</evidence>
<proteinExistence type="inferred from homology"/>
<evidence type="ECO:0000256" key="9">
    <source>
        <dbReference type="PROSITE-ProRule" id="PRU00282"/>
    </source>
</evidence>
<dbReference type="Gene3D" id="1.50.40.10">
    <property type="entry name" value="Mitochondrial carrier domain"/>
    <property type="match status" value="1"/>
</dbReference>
<dbReference type="GO" id="GO:0031966">
    <property type="term" value="C:mitochondrial membrane"/>
    <property type="evidence" value="ECO:0007669"/>
    <property type="project" value="UniProtKB-SubCell"/>
</dbReference>
<evidence type="ECO:0000256" key="1">
    <source>
        <dbReference type="ARBA" id="ARBA00004225"/>
    </source>
</evidence>
<keyword evidence="8 9" id="KW-0472">Membrane</keyword>
<evidence type="ECO:0000256" key="3">
    <source>
        <dbReference type="ARBA" id="ARBA00022448"/>
    </source>
</evidence>